<dbReference type="PANTHER" id="PTHR12053">
    <property type="entry name" value="PROTEASE FAMILY M28 PLASMA GLUTAMATE CARBOXYPEPTIDASE-RELATED"/>
    <property type="match status" value="1"/>
</dbReference>
<comment type="similarity">
    <text evidence="2">Belongs to the peptidase M28 family.</text>
</comment>
<dbReference type="EMBL" id="KZ356129">
    <property type="protein sequence ID" value="PIO60111.1"/>
    <property type="molecule type" value="Genomic_DNA"/>
</dbReference>
<keyword evidence="5" id="KW-0479">Metal-binding</keyword>
<evidence type="ECO:0000256" key="8">
    <source>
        <dbReference type="ARBA" id="ARBA00022833"/>
    </source>
</evidence>
<dbReference type="GO" id="GO:0006508">
    <property type="term" value="P:proteolysis"/>
    <property type="evidence" value="ECO:0007669"/>
    <property type="project" value="UniProtKB-KW"/>
</dbReference>
<evidence type="ECO:0000256" key="3">
    <source>
        <dbReference type="ARBA" id="ARBA00022525"/>
    </source>
</evidence>
<keyword evidence="11" id="KW-0325">Glycoprotein</keyword>
<comment type="subcellular location">
    <subcellularLocation>
        <location evidence="1">Secreted</location>
    </subcellularLocation>
</comment>
<keyword evidence="9" id="KW-0482">Metalloprotease</keyword>
<evidence type="ECO:0000256" key="11">
    <source>
        <dbReference type="ARBA" id="ARBA00023180"/>
    </source>
</evidence>
<evidence type="ECO:0000256" key="4">
    <source>
        <dbReference type="ARBA" id="ARBA00022670"/>
    </source>
</evidence>
<gene>
    <name evidence="12" type="ORF">TELCIR_18399</name>
</gene>
<accession>A0A2G9TQ52</accession>
<dbReference type="GO" id="GO:0070573">
    <property type="term" value="F:metallodipeptidase activity"/>
    <property type="evidence" value="ECO:0007669"/>
    <property type="project" value="InterPro"/>
</dbReference>
<feature type="non-terminal residue" evidence="12">
    <location>
        <position position="151"/>
    </location>
</feature>
<dbReference type="InterPro" id="IPR039866">
    <property type="entry name" value="CPQ"/>
</dbReference>
<dbReference type="AlphaFoldDB" id="A0A2G9TQ52"/>
<keyword evidence="3" id="KW-0964">Secreted</keyword>
<evidence type="ECO:0000256" key="5">
    <source>
        <dbReference type="ARBA" id="ARBA00022723"/>
    </source>
</evidence>
<evidence type="ECO:0000256" key="9">
    <source>
        <dbReference type="ARBA" id="ARBA00023049"/>
    </source>
</evidence>
<evidence type="ECO:0000256" key="1">
    <source>
        <dbReference type="ARBA" id="ARBA00004613"/>
    </source>
</evidence>
<dbReference type="GO" id="GO:0043171">
    <property type="term" value="P:peptide catabolic process"/>
    <property type="evidence" value="ECO:0007669"/>
    <property type="project" value="TreeGrafter"/>
</dbReference>
<dbReference type="GO" id="GO:0046872">
    <property type="term" value="F:metal ion binding"/>
    <property type="evidence" value="ECO:0007669"/>
    <property type="project" value="UniProtKB-KW"/>
</dbReference>
<keyword evidence="6" id="KW-0732">Signal</keyword>
<keyword evidence="4" id="KW-0645">Protease</keyword>
<evidence type="ECO:0000256" key="10">
    <source>
        <dbReference type="ARBA" id="ARBA00023145"/>
    </source>
</evidence>
<keyword evidence="10" id="KW-0865">Zymogen</keyword>
<dbReference type="PANTHER" id="PTHR12053:SF3">
    <property type="entry name" value="CARBOXYPEPTIDASE Q"/>
    <property type="match status" value="1"/>
</dbReference>
<protein>
    <submittedName>
        <fullName evidence="12">Uncharacterized protein</fullName>
    </submittedName>
</protein>
<dbReference type="OrthoDB" id="10013407at2759"/>
<evidence type="ECO:0000313" key="12">
    <source>
        <dbReference type="EMBL" id="PIO60111.1"/>
    </source>
</evidence>
<keyword evidence="8" id="KW-0862">Zinc</keyword>
<dbReference type="GO" id="GO:0005615">
    <property type="term" value="C:extracellular space"/>
    <property type="evidence" value="ECO:0007669"/>
    <property type="project" value="TreeGrafter"/>
</dbReference>
<keyword evidence="13" id="KW-1185">Reference proteome</keyword>
<name>A0A2G9TQ52_TELCI</name>
<sequence>MHSEATKWGQVELTATSETLLEEIINGPDDSLEWLAELCDDFGPRKTGSLNLENAINWVMKSLLSSGFSVHSEPVPGLPNWIRGDDTAYVIEPRLHKLNILAIDGSPPGQVEGQVVVIRKIEELQKDLIEQIVTLLNTNGIPLRVLDDPDQ</sequence>
<evidence type="ECO:0000313" key="13">
    <source>
        <dbReference type="Proteomes" id="UP000230423"/>
    </source>
</evidence>
<evidence type="ECO:0000256" key="7">
    <source>
        <dbReference type="ARBA" id="ARBA00022801"/>
    </source>
</evidence>
<dbReference type="Proteomes" id="UP000230423">
    <property type="component" value="Unassembled WGS sequence"/>
</dbReference>
<organism evidence="12 13">
    <name type="scientific">Teladorsagia circumcincta</name>
    <name type="common">Brown stomach worm</name>
    <name type="synonym">Ostertagia circumcincta</name>
    <dbReference type="NCBI Taxonomy" id="45464"/>
    <lineage>
        <taxon>Eukaryota</taxon>
        <taxon>Metazoa</taxon>
        <taxon>Ecdysozoa</taxon>
        <taxon>Nematoda</taxon>
        <taxon>Chromadorea</taxon>
        <taxon>Rhabditida</taxon>
        <taxon>Rhabditina</taxon>
        <taxon>Rhabditomorpha</taxon>
        <taxon>Strongyloidea</taxon>
        <taxon>Trichostrongylidae</taxon>
        <taxon>Teladorsagia</taxon>
    </lineage>
</organism>
<evidence type="ECO:0000256" key="2">
    <source>
        <dbReference type="ARBA" id="ARBA00010918"/>
    </source>
</evidence>
<evidence type="ECO:0000256" key="6">
    <source>
        <dbReference type="ARBA" id="ARBA00022729"/>
    </source>
</evidence>
<proteinExistence type="inferred from homology"/>
<reference evidence="12 13" key="1">
    <citation type="submission" date="2015-09" db="EMBL/GenBank/DDBJ databases">
        <title>Draft genome of the parasitic nematode Teladorsagia circumcincta isolate WARC Sus (inbred).</title>
        <authorList>
            <person name="Mitreva M."/>
        </authorList>
    </citation>
    <scope>NUCLEOTIDE SEQUENCE [LARGE SCALE GENOMIC DNA]</scope>
    <source>
        <strain evidence="12 13">S</strain>
    </source>
</reference>
<keyword evidence="7" id="KW-0378">Hydrolase</keyword>